<dbReference type="EMBL" id="CP034338">
    <property type="protein sequence ID" value="AZL70930.1"/>
    <property type="molecule type" value="Genomic_DNA"/>
</dbReference>
<organism evidence="1 2">
    <name type="scientific">Pseudomonas entomophila</name>
    <dbReference type="NCBI Taxonomy" id="312306"/>
    <lineage>
        <taxon>Bacteria</taxon>
        <taxon>Pseudomonadati</taxon>
        <taxon>Pseudomonadota</taxon>
        <taxon>Gammaproteobacteria</taxon>
        <taxon>Pseudomonadales</taxon>
        <taxon>Pseudomonadaceae</taxon>
        <taxon>Pseudomonas</taxon>
    </lineage>
</organism>
<reference evidence="1 2" key="1">
    <citation type="submission" date="2018-12" db="EMBL/GenBank/DDBJ databases">
        <authorList>
            <person name="Li S."/>
            <person name="Yang R."/>
            <person name="Chen G."/>
            <person name="Zou L."/>
            <person name="Zhang C."/>
            <person name="Chen Y."/>
            <person name="Liu Z."/>
            <person name="Li Y."/>
            <person name="Yan Y."/>
            <person name="Huang M."/>
            <person name="Chen T."/>
        </authorList>
    </citation>
    <scope>NUCLEOTIDE SEQUENCE [LARGE SCALE GENOMIC DNA]</scope>
    <source>
        <strain evidence="1 2">1257</strain>
    </source>
</reference>
<proteinExistence type="predicted"/>
<gene>
    <name evidence="1" type="ORF">EJA05_25730</name>
</gene>
<dbReference type="OrthoDB" id="9797093at2"/>
<dbReference type="AlphaFoldDB" id="A0A3Q8U3V2"/>
<dbReference type="Proteomes" id="UP000268230">
    <property type="component" value="Chromosome"/>
</dbReference>
<dbReference type="KEGG" id="pory:EJA05_25730"/>
<accession>A0A3Q8U3V2</accession>
<sequence length="110" mass="12712">MQNEQKPIEWLGSSKQDLRDFPIVARQRAGYQLALIQDGEEPADWKPMDSVGAGAREIRIKCRDGAFRVFYVVNRPEAIYVLHAFRKKTEKTEKRDIDLAKARYKLLGTC</sequence>
<dbReference type="InterPro" id="IPR009241">
    <property type="entry name" value="HigB-like"/>
</dbReference>
<dbReference type="Pfam" id="PF05973">
    <property type="entry name" value="Gp49"/>
    <property type="match status" value="1"/>
</dbReference>
<evidence type="ECO:0000313" key="2">
    <source>
        <dbReference type="Proteomes" id="UP000268230"/>
    </source>
</evidence>
<name>A0A3Q8U3V2_9PSED</name>
<protein>
    <submittedName>
        <fullName evidence="1">Type II toxin-antitoxin system RelE/ParE family toxin</fullName>
    </submittedName>
</protein>
<evidence type="ECO:0000313" key="1">
    <source>
        <dbReference type="EMBL" id="AZL70930.1"/>
    </source>
</evidence>